<name>A0ABR7MDH8_9BACT</name>
<comment type="similarity">
    <text evidence="1">Belongs to the PhzF family.</text>
</comment>
<dbReference type="EMBL" id="MBUA01000030">
    <property type="protein sequence ID" value="MBC6493016.1"/>
    <property type="molecule type" value="Genomic_DNA"/>
</dbReference>
<dbReference type="PIRSF" id="PIRSF016184">
    <property type="entry name" value="PhzC_PhzF"/>
    <property type="match status" value="1"/>
</dbReference>
<keyword evidence="4" id="KW-1185">Reference proteome</keyword>
<reference evidence="3 4" key="1">
    <citation type="submission" date="2016-07" db="EMBL/GenBank/DDBJ databases">
        <title>Genome analysis of Flavihumibacter stibioxidans YS-17.</title>
        <authorList>
            <person name="Shi K."/>
            <person name="Han Y."/>
            <person name="Wang G."/>
        </authorList>
    </citation>
    <scope>NUCLEOTIDE SEQUENCE [LARGE SCALE GENOMIC DNA]</scope>
    <source>
        <strain evidence="3 4">YS-17</strain>
    </source>
</reference>
<dbReference type="Gene3D" id="3.10.310.10">
    <property type="entry name" value="Diaminopimelate Epimerase, Chain A, domain 1"/>
    <property type="match status" value="2"/>
</dbReference>
<organism evidence="3 4">
    <name type="scientific">Flavihumibacter stibioxidans</name>
    <dbReference type="NCBI Taxonomy" id="1834163"/>
    <lineage>
        <taxon>Bacteria</taxon>
        <taxon>Pseudomonadati</taxon>
        <taxon>Bacteroidota</taxon>
        <taxon>Chitinophagia</taxon>
        <taxon>Chitinophagales</taxon>
        <taxon>Chitinophagaceae</taxon>
        <taxon>Flavihumibacter</taxon>
    </lineage>
</organism>
<protein>
    <submittedName>
        <fullName evidence="3">Isomerase</fullName>
    </submittedName>
</protein>
<dbReference type="SUPFAM" id="SSF54506">
    <property type="entry name" value="Diaminopimelate epimerase-like"/>
    <property type="match status" value="1"/>
</dbReference>
<keyword evidence="2 3" id="KW-0413">Isomerase</keyword>
<gene>
    <name evidence="3" type="ORF">BC349_18320</name>
</gene>
<evidence type="ECO:0000256" key="2">
    <source>
        <dbReference type="ARBA" id="ARBA00023235"/>
    </source>
</evidence>
<dbReference type="Proteomes" id="UP000765802">
    <property type="component" value="Unassembled WGS sequence"/>
</dbReference>
<comment type="caution">
    <text evidence="3">The sequence shown here is derived from an EMBL/GenBank/DDBJ whole genome shotgun (WGS) entry which is preliminary data.</text>
</comment>
<dbReference type="PANTHER" id="PTHR13774:SF17">
    <property type="entry name" value="PHENAZINE BIOSYNTHESIS-LIKE DOMAIN-CONTAINING PROTEIN"/>
    <property type="match status" value="1"/>
</dbReference>
<evidence type="ECO:0000313" key="3">
    <source>
        <dbReference type="EMBL" id="MBC6493016.1"/>
    </source>
</evidence>
<evidence type="ECO:0000256" key="1">
    <source>
        <dbReference type="ARBA" id="ARBA00008270"/>
    </source>
</evidence>
<dbReference type="PANTHER" id="PTHR13774">
    <property type="entry name" value="PHENAZINE BIOSYNTHESIS PROTEIN"/>
    <property type="match status" value="1"/>
</dbReference>
<dbReference type="Pfam" id="PF02567">
    <property type="entry name" value="PhzC-PhzF"/>
    <property type="match status" value="1"/>
</dbReference>
<sequence>MSIKIYQVDAFSDKVFSGNPAAVCPLTEWLPDEILQNIAMENNLAETAFYVKEDRQIQIRWFTPTTEVDLCGHATLAAAYVLFHQENHPGNIIHFYSPRSGKLTVTKDSDFLTLDFPVDMYDEVEISDAIRDCFDLQPISAFKGKTDYLLVFENETDIATIHPRLDKIEKLNARGVIITAKGKEVDFVSRFFGPQVGVNEDPVTGSAHTTLTPYWANQLGKKELSAIQLSSRKGYLKCSLKDDRVEICGKGKLYLKGDIYIN</sequence>
<proteinExistence type="inferred from homology"/>
<dbReference type="RefSeq" id="WP_187258334.1">
    <property type="nucleotide sequence ID" value="NZ_JBHULF010000005.1"/>
</dbReference>
<dbReference type="NCBIfam" id="TIGR00654">
    <property type="entry name" value="PhzF_family"/>
    <property type="match status" value="1"/>
</dbReference>
<dbReference type="GO" id="GO:0016853">
    <property type="term" value="F:isomerase activity"/>
    <property type="evidence" value="ECO:0007669"/>
    <property type="project" value="UniProtKB-KW"/>
</dbReference>
<dbReference type="InterPro" id="IPR003719">
    <property type="entry name" value="Phenazine_PhzF-like"/>
</dbReference>
<accession>A0ABR7MDH8</accession>
<evidence type="ECO:0000313" key="4">
    <source>
        <dbReference type="Proteomes" id="UP000765802"/>
    </source>
</evidence>